<feature type="region of interest" description="Disordered" evidence="1">
    <location>
        <begin position="1"/>
        <end position="32"/>
    </location>
</feature>
<protein>
    <submittedName>
        <fullName evidence="3">DUF2993 domain-containing protein</fullName>
    </submittedName>
</protein>
<proteinExistence type="predicted"/>
<keyword evidence="2" id="KW-0472">Membrane</keyword>
<feature type="compositionally biased region" description="Polar residues" evidence="1">
    <location>
        <begin position="60"/>
        <end position="69"/>
    </location>
</feature>
<name>A0A4Z1DCZ8_STRGP</name>
<evidence type="ECO:0000313" key="3">
    <source>
        <dbReference type="EMBL" id="TGN80182.1"/>
    </source>
</evidence>
<evidence type="ECO:0000256" key="1">
    <source>
        <dbReference type="SAM" id="MobiDB-lite"/>
    </source>
</evidence>
<evidence type="ECO:0000256" key="2">
    <source>
        <dbReference type="SAM" id="Phobius"/>
    </source>
</evidence>
<keyword evidence="2" id="KW-1133">Transmembrane helix</keyword>
<feature type="region of interest" description="Disordered" evidence="1">
    <location>
        <begin position="60"/>
        <end position="98"/>
    </location>
</feature>
<accession>A0A4Z1DCZ8</accession>
<comment type="caution">
    <text evidence="3">The sequence shown here is derived from an EMBL/GenBank/DDBJ whole genome shotgun (WGS) entry which is preliminary data.</text>
</comment>
<keyword evidence="4" id="KW-1185">Reference proteome</keyword>
<dbReference type="Pfam" id="PF11209">
    <property type="entry name" value="LmeA"/>
    <property type="match status" value="1"/>
</dbReference>
<organism evidence="3 4">
    <name type="scientific">Streptomyces griseoluteus</name>
    <dbReference type="NCBI Taxonomy" id="29306"/>
    <lineage>
        <taxon>Bacteria</taxon>
        <taxon>Bacillati</taxon>
        <taxon>Actinomycetota</taxon>
        <taxon>Actinomycetes</taxon>
        <taxon>Kitasatosporales</taxon>
        <taxon>Streptomycetaceae</taxon>
        <taxon>Streptomyces</taxon>
    </lineage>
</organism>
<evidence type="ECO:0000313" key="4">
    <source>
        <dbReference type="Proteomes" id="UP000298513"/>
    </source>
</evidence>
<sequence length="447" mass="47959">MVPQPTGSVHTAATSSVALLHPRHASPSPRCENRRAREAEICVRPAVTCWGGVMRSSTRMASHRSTNAQDHAVAGGPSAGWTDPGGQPSGRRGRGRRRTRRFKNLRRLVKAGIAVAVALAFLVLGDRFAVLFAERETEDQLQKSLRLEAAPQVEIDGFPFLTQVLDKRIDTAHVTVPDLAADRVSLARVHATAHDVRLDGELPSRLKGGTVHSVDGDVLLSFEDLDRELGASQVQFSKLGPGAIKADGQVPIGGQRLGLHAQARIGRSGDRGVSTGISRMRLDIGDVAVFRPGRNGGLRLTPKAARAVAERRDKVRAMLAVPVIAERAGIDRSQLRDAMRSEPALERLTGTPGFVAKLMKVNLFDVAADQPDLPAKLGVDPRLMGAVRGVTEPQLADRLNLSFELPRTPGDIRIQRVTVERDGIRAHLSGGALAFGDTSKARAAGGR</sequence>
<gene>
    <name evidence="3" type="ORF">E5082_22545</name>
</gene>
<dbReference type="Proteomes" id="UP000298513">
    <property type="component" value="Unassembled WGS sequence"/>
</dbReference>
<reference evidence="3 4" key="1">
    <citation type="submission" date="2019-04" db="EMBL/GenBank/DDBJ databases">
        <title>Streptomyces sp. nov. Bv016 isolated from bark of Buahinia variegata.</title>
        <authorList>
            <person name="Kanchanasin P."/>
            <person name="Tanasupawat S."/>
            <person name="Yuki M."/>
            <person name="Kudo T."/>
        </authorList>
    </citation>
    <scope>NUCLEOTIDE SEQUENCE [LARGE SCALE GENOMIC DNA]</scope>
    <source>
        <strain evidence="3 4">JCM 4765</strain>
    </source>
</reference>
<dbReference type="InterPro" id="IPR021373">
    <property type="entry name" value="DUF2993"/>
</dbReference>
<feature type="compositionally biased region" description="Polar residues" evidence="1">
    <location>
        <begin position="1"/>
        <end position="17"/>
    </location>
</feature>
<keyword evidence="2" id="KW-0812">Transmembrane</keyword>
<dbReference type="EMBL" id="SRRU01000008">
    <property type="protein sequence ID" value="TGN80182.1"/>
    <property type="molecule type" value="Genomic_DNA"/>
</dbReference>
<feature type="transmembrane region" description="Helical" evidence="2">
    <location>
        <begin position="108"/>
        <end position="133"/>
    </location>
</feature>
<dbReference type="AlphaFoldDB" id="A0A4Z1DCZ8"/>